<evidence type="ECO:0000256" key="1">
    <source>
        <dbReference type="SAM" id="Phobius"/>
    </source>
</evidence>
<organism evidence="2 3">
    <name type="scientific">Sphingomonas xinjiangensis</name>
    <dbReference type="NCBI Taxonomy" id="643568"/>
    <lineage>
        <taxon>Bacteria</taxon>
        <taxon>Pseudomonadati</taxon>
        <taxon>Pseudomonadota</taxon>
        <taxon>Alphaproteobacteria</taxon>
        <taxon>Sphingomonadales</taxon>
        <taxon>Sphingomonadaceae</taxon>
        <taxon>Sphingomonas</taxon>
    </lineage>
</organism>
<evidence type="ECO:0000313" key="3">
    <source>
        <dbReference type="Proteomes" id="UP000527143"/>
    </source>
</evidence>
<dbReference type="EMBL" id="JACIJF010000002">
    <property type="protein sequence ID" value="MBB5709851.1"/>
    <property type="molecule type" value="Genomic_DNA"/>
</dbReference>
<sequence>MPKRQGLGGIFAIPLGIALLSSVALILALTGDGWPDILSWTGLAVPVLAVGWAMQVRRS</sequence>
<evidence type="ECO:0000313" key="2">
    <source>
        <dbReference type="EMBL" id="MBB5709851.1"/>
    </source>
</evidence>
<accession>A0A840YP60</accession>
<dbReference type="AlphaFoldDB" id="A0A840YP60"/>
<name>A0A840YP60_9SPHN</name>
<keyword evidence="1" id="KW-0472">Membrane</keyword>
<feature type="transmembrane region" description="Helical" evidence="1">
    <location>
        <begin position="7"/>
        <end position="31"/>
    </location>
</feature>
<dbReference type="RefSeq" id="WP_246352222.1">
    <property type="nucleotide sequence ID" value="NZ_JACIJF010000002.1"/>
</dbReference>
<reference evidence="2 3" key="1">
    <citation type="submission" date="2020-08" db="EMBL/GenBank/DDBJ databases">
        <title>Genomic Encyclopedia of Type Strains, Phase IV (KMG-IV): sequencing the most valuable type-strain genomes for metagenomic binning, comparative biology and taxonomic classification.</title>
        <authorList>
            <person name="Goeker M."/>
        </authorList>
    </citation>
    <scope>NUCLEOTIDE SEQUENCE [LARGE SCALE GENOMIC DNA]</scope>
    <source>
        <strain evidence="2 3">DSM 26736</strain>
    </source>
</reference>
<gene>
    <name evidence="2" type="ORF">FHT02_001073</name>
</gene>
<keyword evidence="1" id="KW-1133">Transmembrane helix</keyword>
<evidence type="ECO:0008006" key="4">
    <source>
        <dbReference type="Google" id="ProtNLM"/>
    </source>
</evidence>
<keyword evidence="3" id="KW-1185">Reference proteome</keyword>
<proteinExistence type="predicted"/>
<feature type="transmembrane region" description="Helical" evidence="1">
    <location>
        <begin position="37"/>
        <end position="54"/>
    </location>
</feature>
<protein>
    <recommendedName>
        <fullName evidence="4">DUF4175 domain-containing protein</fullName>
    </recommendedName>
</protein>
<comment type="caution">
    <text evidence="2">The sequence shown here is derived from an EMBL/GenBank/DDBJ whole genome shotgun (WGS) entry which is preliminary data.</text>
</comment>
<keyword evidence="1" id="KW-0812">Transmembrane</keyword>
<dbReference type="Proteomes" id="UP000527143">
    <property type="component" value="Unassembled WGS sequence"/>
</dbReference>